<accession>A0A9Q8PGH3</accession>
<sequence>MLSRKETSLQQEQLKAAVYRVALMTCRRNLEKAVRELVNLHAFNETYIGTEPYGPVERTPDVELGELDQDPTLRARWRKAQRDLATAENALEQHEGRNADFTAWTKEATAARNQGVAGPQVESFRDERLKKHRALYEHLQDARQTFQQVRDEAMAACFDPITVVKQRPRATKAKLRGEVFVDADIDEFLFHPMDGMTDTEGTEEEDIRDEDARRYRPRHPAWDANIVRQSGAVSSPASQASIDRRKVDVIRDRGAVWDCESVALGESRSMICQAHYGGAFQTTLRKAKIKAWREVCEAHRAAHEGHYPSIEDGTGAASADQHASFR</sequence>
<evidence type="ECO:0000256" key="1">
    <source>
        <dbReference type="SAM" id="MobiDB-lite"/>
    </source>
</evidence>
<gene>
    <name evidence="2" type="ORF">CLAFUR5_08954</name>
</gene>
<reference evidence="2" key="2">
    <citation type="journal article" date="2022" name="Microb. Genom.">
        <title>A chromosome-scale genome assembly of the tomato pathogen Cladosporium fulvum reveals a compartmentalized genome architecture and the presence of a dispensable chromosome.</title>
        <authorList>
            <person name="Zaccaron A.Z."/>
            <person name="Chen L.H."/>
            <person name="Samaras A."/>
            <person name="Stergiopoulos I."/>
        </authorList>
    </citation>
    <scope>NUCLEOTIDE SEQUENCE</scope>
    <source>
        <strain evidence="2">Race5_Kim</strain>
    </source>
</reference>
<dbReference type="RefSeq" id="XP_047766345.1">
    <property type="nucleotide sequence ID" value="XM_047908102.1"/>
</dbReference>
<evidence type="ECO:0000313" key="2">
    <source>
        <dbReference type="EMBL" id="UJO21979.1"/>
    </source>
</evidence>
<proteinExistence type="predicted"/>
<dbReference type="Proteomes" id="UP000756132">
    <property type="component" value="Chromosome 9"/>
</dbReference>
<organism evidence="2 3">
    <name type="scientific">Passalora fulva</name>
    <name type="common">Tomato leaf mold</name>
    <name type="synonym">Cladosporium fulvum</name>
    <dbReference type="NCBI Taxonomy" id="5499"/>
    <lineage>
        <taxon>Eukaryota</taxon>
        <taxon>Fungi</taxon>
        <taxon>Dikarya</taxon>
        <taxon>Ascomycota</taxon>
        <taxon>Pezizomycotina</taxon>
        <taxon>Dothideomycetes</taxon>
        <taxon>Dothideomycetidae</taxon>
        <taxon>Mycosphaerellales</taxon>
        <taxon>Mycosphaerellaceae</taxon>
        <taxon>Fulvia</taxon>
    </lineage>
</organism>
<dbReference type="GeneID" id="71988832"/>
<feature type="region of interest" description="Disordered" evidence="1">
    <location>
        <begin position="306"/>
        <end position="326"/>
    </location>
</feature>
<protein>
    <submittedName>
        <fullName evidence="2">Uncharacterized protein</fullName>
    </submittedName>
</protein>
<feature type="region of interest" description="Disordered" evidence="1">
    <location>
        <begin position="192"/>
        <end position="211"/>
    </location>
</feature>
<dbReference type="EMBL" id="CP090171">
    <property type="protein sequence ID" value="UJO21979.1"/>
    <property type="molecule type" value="Genomic_DNA"/>
</dbReference>
<dbReference type="KEGG" id="ffu:CLAFUR5_08954"/>
<keyword evidence="3" id="KW-1185">Reference proteome</keyword>
<reference evidence="2" key="1">
    <citation type="submission" date="2021-12" db="EMBL/GenBank/DDBJ databases">
        <authorList>
            <person name="Zaccaron A."/>
            <person name="Stergiopoulos I."/>
        </authorList>
    </citation>
    <scope>NUCLEOTIDE SEQUENCE</scope>
    <source>
        <strain evidence="2">Race5_Kim</strain>
    </source>
</reference>
<feature type="compositionally biased region" description="Acidic residues" evidence="1">
    <location>
        <begin position="200"/>
        <end position="209"/>
    </location>
</feature>
<name>A0A9Q8PGH3_PASFU</name>
<evidence type="ECO:0000313" key="3">
    <source>
        <dbReference type="Proteomes" id="UP000756132"/>
    </source>
</evidence>
<dbReference type="AlphaFoldDB" id="A0A9Q8PGH3"/>